<dbReference type="InterPro" id="IPR013830">
    <property type="entry name" value="SGNH_hydro"/>
</dbReference>
<gene>
    <name evidence="2" type="ORF">CALVIDRAFT_408406</name>
</gene>
<dbReference type="CDD" id="cd00229">
    <property type="entry name" value="SGNH_hydrolase"/>
    <property type="match status" value="1"/>
</dbReference>
<dbReference type="AlphaFoldDB" id="A0A167G968"/>
<protein>
    <recommendedName>
        <fullName evidence="1">SGNH hydrolase-type esterase domain-containing protein</fullName>
    </recommendedName>
</protein>
<dbReference type="SUPFAM" id="SSF52266">
    <property type="entry name" value="SGNH hydrolase"/>
    <property type="match status" value="1"/>
</dbReference>
<proteinExistence type="predicted"/>
<dbReference type="EMBL" id="KV417345">
    <property type="protein sequence ID" value="KZO90316.1"/>
    <property type="molecule type" value="Genomic_DNA"/>
</dbReference>
<feature type="domain" description="SGNH hydrolase-type esterase" evidence="1">
    <location>
        <begin position="150"/>
        <end position="353"/>
    </location>
</feature>
<dbReference type="PANTHER" id="PTHR37834:SF2">
    <property type="entry name" value="ESTERASE, SGNH HYDROLASE-TYPE"/>
    <property type="match status" value="1"/>
</dbReference>
<dbReference type="PANTHER" id="PTHR37834">
    <property type="entry name" value="GDSL-LIKE LIPASE/ACYLHYDROLASE DOMAIN PROTEIN (AFU_ORTHOLOGUE AFUA_2G00620)"/>
    <property type="match status" value="1"/>
</dbReference>
<organism evidence="2 3">
    <name type="scientific">Calocera viscosa (strain TUFC12733)</name>
    <dbReference type="NCBI Taxonomy" id="1330018"/>
    <lineage>
        <taxon>Eukaryota</taxon>
        <taxon>Fungi</taxon>
        <taxon>Dikarya</taxon>
        <taxon>Basidiomycota</taxon>
        <taxon>Agaricomycotina</taxon>
        <taxon>Dacrymycetes</taxon>
        <taxon>Dacrymycetales</taxon>
        <taxon>Dacrymycetaceae</taxon>
        <taxon>Calocera</taxon>
    </lineage>
</organism>
<dbReference type="Proteomes" id="UP000076738">
    <property type="component" value="Unassembled WGS sequence"/>
</dbReference>
<evidence type="ECO:0000313" key="3">
    <source>
        <dbReference type="Proteomes" id="UP000076738"/>
    </source>
</evidence>
<evidence type="ECO:0000259" key="1">
    <source>
        <dbReference type="Pfam" id="PF13472"/>
    </source>
</evidence>
<dbReference type="Pfam" id="PF13472">
    <property type="entry name" value="Lipase_GDSL_2"/>
    <property type="match status" value="1"/>
</dbReference>
<dbReference type="InterPro" id="IPR036514">
    <property type="entry name" value="SGNH_hydro_sf"/>
</dbReference>
<dbReference type="Gene3D" id="3.40.50.1110">
    <property type="entry name" value="SGNH hydrolase"/>
    <property type="match status" value="1"/>
</dbReference>
<evidence type="ECO:0000313" key="2">
    <source>
        <dbReference type="EMBL" id="KZO90316.1"/>
    </source>
</evidence>
<dbReference type="STRING" id="1330018.A0A167G968"/>
<sequence length="374" mass="40364">MATASRTRLLASSVPVSTTGRWAHTPSSGLQASWPASCLTLRFTGTYLALEGGPNTARLGRPDGEEPMLAWCVTSPGEVESEARVQVGNLRSGQVLTLFHEPNAVEEEHVCKLYIADWGSVVEIGAFFCDAADSLRPTPAEAEPAERFLVIGDSISCAYSMGKQWGLDVPAHGAWDGYPLLFGRLLAGEGKNVGVETVAYPGITLVDQYSHGWQEDGMVSKFWQKSWFSREPWGPERTPLYNSPTTVIIALGANDDGSGVPVFHFTSSVRAFVERLATAFAGSLTDIVILTPFYSMGAGRSRFAAATPALVEDLRHEWEEKGGMPRVHSVSTQGWLTQDLAPDGIHPSVEGNKVMAGKLREAEKSGWKDHGTAA</sequence>
<name>A0A167G968_CALVF</name>
<accession>A0A167G968</accession>
<keyword evidence="3" id="KW-1185">Reference proteome</keyword>
<dbReference type="InterPro" id="IPR052762">
    <property type="entry name" value="PCW_deacetylase/CE"/>
</dbReference>
<reference evidence="2 3" key="1">
    <citation type="journal article" date="2016" name="Mol. Biol. Evol.">
        <title>Comparative Genomics of Early-Diverging Mushroom-Forming Fungi Provides Insights into the Origins of Lignocellulose Decay Capabilities.</title>
        <authorList>
            <person name="Nagy L.G."/>
            <person name="Riley R."/>
            <person name="Tritt A."/>
            <person name="Adam C."/>
            <person name="Daum C."/>
            <person name="Floudas D."/>
            <person name="Sun H."/>
            <person name="Yadav J.S."/>
            <person name="Pangilinan J."/>
            <person name="Larsson K.H."/>
            <person name="Matsuura K."/>
            <person name="Barry K."/>
            <person name="Labutti K."/>
            <person name="Kuo R."/>
            <person name="Ohm R.A."/>
            <person name="Bhattacharya S.S."/>
            <person name="Shirouzu T."/>
            <person name="Yoshinaga Y."/>
            <person name="Martin F.M."/>
            <person name="Grigoriev I.V."/>
            <person name="Hibbett D.S."/>
        </authorList>
    </citation>
    <scope>NUCLEOTIDE SEQUENCE [LARGE SCALE GENOMIC DNA]</scope>
    <source>
        <strain evidence="2 3">TUFC12733</strain>
    </source>
</reference>
<dbReference type="OrthoDB" id="3241977at2759"/>